<dbReference type="SUPFAM" id="SSF47979">
    <property type="entry name" value="Iron-dependent repressor protein, dimerization domain"/>
    <property type="match status" value="1"/>
</dbReference>
<dbReference type="InterPro" id="IPR050536">
    <property type="entry name" value="DtxR_MntR_Metal-Reg"/>
</dbReference>
<dbReference type="InterPro" id="IPR036388">
    <property type="entry name" value="WH-like_DNA-bd_sf"/>
</dbReference>
<sequence length="223" mass="24820">MSDLRRTRPEDYLWAIESIATFGDDSRATTGKIAKAIGVTNGTVSSVLKDLAQKGLIDLISYEGAILTECGRRQVLRTVRRRRLLEFFFCQSLGVTWKTLEKDAFQLEPCASDRLIDYIDDFLNHPEYDPGDAPIPQKDGSMPEHQVLRLTDAPVGKSLKVVRIDLQAADSLRYLSEIGVLVDSEILIHHISSEVSVITLDTFQGRCAIGHDVARGVLVKPCH</sequence>
<organism evidence="10 11">
    <name type="scientific">Gimesia maris</name>
    <dbReference type="NCBI Taxonomy" id="122"/>
    <lineage>
        <taxon>Bacteria</taxon>
        <taxon>Pseudomonadati</taxon>
        <taxon>Planctomycetota</taxon>
        <taxon>Planctomycetia</taxon>
        <taxon>Planctomycetales</taxon>
        <taxon>Planctomycetaceae</taxon>
        <taxon>Gimesia</taxon>
    </lineage>
</organism>
<dbReference type="GO" id="GO:0046914">
    <property type="term" value="F:transition metal ion binding"/>
    <property type="evidence" value="ECO:0007669"/>
    <property type="project" value="InterPro"/>
</dbReference>
<dbReference type="SUPFAM" id="SSF46785">
    <property type="entry name" value="Winged helix' DNA-binding domain"/>
    <property type="match status" value="1"/>
</dbReference>
<evidence type="ECO:0000256" key="8">
    <source>
        <dbReference type="ARBA" id="ARBA00025185"/>
    </source>
</evidence>
<evidence type="ECO:0000256" key="1">
    <source>
        <dbReference type="ARBA" id="ARBA00004496"/>
    </source>
</evidence>
<keyword evidence="7" id="KW-0804">Transcription</keyword>
<evidence type="ECO:0000259" key="9">
    <source>
        <dbReference type="PROSITE" id="PS50944"/>
    </source>
</evidence>
<dbReference type="SMART" id="SM00899">
    <property type="entry name" value="FeoA"/>
    <property type="match status" value="1"/>
</dbReference>
<dbReference type="GO" id="GO:0003700">
    <property type="term" value="F:DNA-binding transcription factor activity"/>
    <property type="evidence" value="ECO:0007669"/>
    <property type="project" value="InterPro"/>
</dbReference>
<dbReference type="PROSITE" id="PS50944">
    <property type="entry name" value="HTH_DTXR"/>
    <property type="match status" value="1"/>
</dbReference>
<evidence type="ECO:0000256" key="7">
    <source>
        <dbReference type="ARBA" id="ARBA00023163"/>
    </source>
</evidence>
<dbReference type="AlphaFoldDB" id="A0A3D3REV4"/>
<accession>A0A3D3REV4</accession>
<dbReference type="InterPro" id="IPR007167">
    <property type="entry name" value="Fe-transptr_FeoA-like"/>
</dbReference>
<evidence type="ECO:0000313" key="11">
    <source>
        <dbReference type="Proteomes" id="UP000263642"/>
    </source>
</evidence>
<evidence type="ECO:0000256" key="5">
    <source>
        <dbReference type="ARBA" id="ARBA00023015"/>
    </source>
</evidence>
<evidence type="ECO:0000256" key="4">
    <source>
        <dbReference type="ARBA" id="ARBA00022386"/>
    </source>
</evidence>
<dbReference type="Pfam" id="PF04023">
    <property type="entry name" value="FeoA"/>
    <property type="match status" value="1"/>
</dbReference>
<comment type="caution">
    <text evidence="10">The sequence shown here is derived from an EMBL/GenBank/DDBJ whole genome shotgun (WGS) entry which is preliminary data.</text>
</comment>
<gene>
    <name evidence="10" type="ORF">DIT97_31775</name>
</gene>
<dbReference type="GO" id="GO:0046983">
    <property type="term" value="F:protein dimerization activity"/>
    <property type="evidence" value="ECO:0007669"/>
    <property type="project" value="InterPro"/>
</dbReference>
<dbReference type="InterPro" id="IPR036421">
    <property type="entry name" value="Fe_dep_repressor_sf"/>
</dbReference>
<comment type="subcellular location">
    <subcellularLocation>
        <location evidence="1">Cytoplasm</location>
    </subcellularLocation>
</comment>
<protein>
    <recommendedName>
        <fullName evidence="4">Transcriptional regulator MntR</fullName>
    </recommendedName>
</protein>
<dbReference type="InterPro" id="IPR036390">
    <property type="entry name" value="WH_DNA-bd_sf"/>
</dbReference>
<evidence type="ECO:0000256" key="3">
    <source>
        <dbReference type="ARBA" id="ARBA00011738"/>
    </source>
</evidence>
<feature type="domain" description="HTH dtxR-type" evidence="9">
    <location>
        <begin position="1"/>
        <end position="68"/>
    </location>
</feature>
<dbReference type="PANTHER" id="PTHR33238:SF7">
    <property type="entry name" value="IRON-DEPENDENT TRANSCRIPTIONAL REGULATOR"/>
    <property type="match status" value="1"/>
</dbReference>
<dbReference type="PANTHER" id="PTHR33238">
    <property type="entry name" value="IRON (METAL) DEPENDENT REPRESSOR, DTXR FAMILY"/>
    <property type="match status" value="1"/>
</dbReference>
<dbReference type="Gene3D" id="1.10.10.10">
    <property type="entry name" value="Winged helix-like DNA-binding domain superfamily/Winged helix DNA-binding domain"/>
    <property type="match status" value="1"/>
</dbReference>
<keyword evidence="5" id="KW-0805">Transcription regulation</keyword>
<reference evidence="10 11" key="1">
    <citation type="journal article" date="2018" name="Nat. Biotechnol.">
        <title>A standardized bacterial taxonomy based on genome phylogeny substantially revises the tree of life.</title>
        <authorList>
            <person name="Parks D.H."/>
            <person name="Chuvochina M."/>
            <person name="Waite D.W."/>
            <person name="Rinke C."/>
            <person name="Skarshewski A."/>
            <person name="Chaumeil P.A."/>
            <person name="Hugenholtz P."/>
        </authorList>
    </citation>
    <scope>NUCLEOTIDE SEQUENCE [LARGE SCALE GENOMIC DNA]</scope>
    <source>
        <strain evidence="10">UBA9375</strain>
    </source>
</reference>
<dbReference type="GO" id="GO:0003677">
    <property type="term" value="F:DNA binding"/>
    <property type="evidence" value="ECO:0007669"/>
    <property type="project" value="UniProtKB-KW"/>
</dbReference>
<dbReference type="Pfam" id="PF02742">
    <property type="entry name" value="Fe_dep_repr_C"/>
    <property type="match status" value="1"/>
</dbReference>
<dbReference type="GO" id="GO:0005737">
    <property type="term" value="C:cytoplasm"/>
    <property type="evidence" value="ECO:0007669"/>
    <property type="project" value="UniProtKB-SubCell"/>
</dbReference>
<evidence type="ECO:0000256" key="2">
    <source>
        <dbReference type="ARBA" id="ARBA00007871"/>
    </source>
</evidence>
<keyword evidence="6" id="KW-0238">DNA-binding</keyword>
<evidence type="ECO:0000256" key="6">
    <source>
        <dbReference type="ARBA" id="ARBA00023125"/>
    </source>
</evidence>
<dbReference type="EMBL" id="DQAY01000196">
    <property type="protein sequence ID" value="HCO27359.1"/>
    <property type="molecule type" value="Genomic_DNA"/>
</dbReference>
<evidence type="ECO:0000313" key="10">
    <source>
        <dbReference type="EMBL" id="HCO27359.1"/>
    </source>
</evidence>
<name>A0A3D3REV4_9PLAN</name>
<dbReference type="InterPro" id="IPR008988">
    <property type="entry name" value="Transcriptional_repressor_C"/>
</dbReference>
<dbReference type="InterPro" id="IPR022687">
    <property type="entry name" value="HTH_DTXR"/>
</dbReference>
<comment type="similarity">
    <text evidence="2">Belongs to the DtxR/MntR family.</text>
</comment>
<dbReference type="InterPro" id="IPR001367">
    <property type="entry name" value="Fe_dep_repressor"/>
</dbReference>
<dbReference type="Proteomes" id="UP000263642">
    <property type="component" value="Unassembled WGS sequence"/>
</dbReference>
<dbReference type="SUPFAM" id="SSF50037">
    <property type="entry name" value="C-terminal domain of transcriptional repressors"/>
    <property type="match status" value="1"/>
</dbReference>
<dbReference type="SMART" id="SM00529">
    <property type="entry name" value="HTH_DTXR"/>
    <property type="match status" value="1"/>
</dbReference>
<comment type="subunit">
    <text evidence="3">Homodimer.</text>
</comment>
<dbReference type="InterPro" id="IPR022689">
    <property type="entry name" value="Iron_dep_repressor"/>
</dbReference>
<proteinExistence type="inferred from homology"/>
<comment type="function">
    <text evidence="8">In the presence of manganese, represses expression of mntH and mntS. Up-regulates expression of mntP.</text>
</comment>